<dbReference type="InterPro" id="IPR007492">
    <property type="entry name" value="LytTR_DNA-bd_dom"/>
</dbReference>
<organism evidence="4 5">
    <name type="scientific">Paenibacillus lentus</name>
    <dbReference type="NCBI Taxonomy" id="1338368"/>
    <lineage>
        <taxon>Bacteria</taxon>
        <taxon>Bacillati</taxon>
        <taxon>Bacillota</taxon>
        <taxon>Bacilli</taxon>
        <taxon>Bacillales</taxon>
        <taxon>Paenibacillaceae</taxon>
        <taxon>Paenibacillus</taxon>
    </lineage>
</organism>
<dbReference type="SMART" id="SM00850">
    <property type="entry name" value="LytTR"/>
    <property type="match status" value="1"/>
</dbReference>
<keyword evidence="4" id="KW-0238">DNA-binding</keyword>
<dbReference type="Pfam" id="PF00072">
    <property type="entry name" value="Response_reg"/>
    <property type="match status" value="1"/>
</dbReference>
<dbReference type="Pfam" id="PF04397">
    <property type="entry name" value="LytTR"/>
    <property type="match status" value="1"/>
</dbReference>
<dbReference type="SUPFAM" id="SSF52172">
    <property type="entry name" value="CheY-like"/>
    <property type="match status" value="1"/>
</dbReference>
<dbReference type="Gene3D" id="3.40.50.2300">
    <property type="match status" value="1"/>
</dbReference>
<evidence type="ECO:0000313" key="4">
    <source>
        <dbReference type="EMBL" id="AZK46706.1"/>
    </source>
</evidence>
<evidence type="ECO:0000256" key="1">
    <source>
        <dbReference type="PROSITE-ProRule" id="PRU00169"/>
    </source>
</evidence>
<proteinExistence type="predicted"/>
<dbReference type="GO" id="GO:0000156">
    <property type="term" value="F:phosphorelay response regulator activity"/>
    <property type="evidence" value="ECO:0007669"/>
    <property type="project" value="InterPro"/>
</dbReference>
<feature type="domain" description="HTH LytTR-type" evidence="3">
    <location>
        <begin position="139"/>
        <end position="238"/>
    </location>
</feature>
<dbReference type="SMART" id="SM00448">
    <property type="entry name" value="REC"/>
    <property type="match status" value="1"/>
</dbReference>
<name>A0A3Q8S4U4_9BACL</name>
<evidence type="ECO:0000259" key="2">
    <source>
        <dbReference type="PROSITE" id="PS50110"/>
    </source>
</evidence>
<dbReference type="Gene3D" id="2.40.50.1020">
    <property type="entry name" value="LytTr DNA-binding domain"/>
    <property type="match status" value="1"/>
</dbReference>
<dbReference type="GO" id="GO:0003677">
    <property type="term" value="F:DNA binding"/>
    <property type="evidence" value="ECO:0007669"/>
    <property type="project" value="UniProtKB-KW"/>
</dbReference>
<evidence type="ECO:0000259" key="3">
    <source>
        <dbReference type="PROSITE" id="PS50930"/>
    </source>
</evidence>
<feature type="domain" description="Response regulatory" evidence="2">
    <location>
        <begin position="3"/>
        <end position="124"/>
    </location>
</feature>
<dbReference type="KEGG" id="plen:EIM92_11530"/>
<feature type="modified residue" description="4-aspartylphosphate" evidence="1">
    <location>
        <position position="59"/>
    </location>
</feature>
<accession>A0A3Q8S4U4</accession>
<protein>
    <submittedName>
        <fullName evidence="4">DNA-binding response regulator</fullName>
    </submittedName>
</protein>
<keyword evidence="5" id="KW-1185">Reference proteome</keyword>
<dbReference type="EMBL" id="CP034248">
    <property type="protein sequence ID" value="AZK46706.1"/>
    <property type="molecule type" value="Genomic_DNA"/>
</dbReference>
<evidence type="ECO:0000313" key="5">
    <source>
        <dbReference type="Proteomes" id="UP000273145"/>
    </source>
</evidence>
<dbReference type="RefSeq" id="WP_125082753.1">
    <property type="nucleotide sequence ID" value="NZ_CP034248.1"/>
</dbReference>
<dbReference type="PANTHER" id="PTHR37299">
    <property type="entry name" value="TRANSCRIPTIONAL REGULATOR-RELATED"/>
    <property type="match status" value="1"/>
</dbReference>
<gene>
    <name evidence="4" type="ORF">EIM92_11530</name>
</gene>
<dbReference type="PROSITE" id="PS50110">
    <property type="entry name" value="RESPONSE_REGULATORY"/>
    <property type="match status" value="1"/>
</dbReference>
<dbReference type="PROSITE" id="PS50930">
    <property type="entry name" value="HTH_LYTTR"/>
    <property type="match status" value="1"/>
</dbReference>
<dbReference type="InterPro" id="IPR001789">
    <property type="entry name" value="Sig_transdc_resp-reg_receiver"/>
</dbReference>
<sequence>MIRIAVCDDDFQTTEQIELLLLMLQKNILEKIEVAIYYSGESFAKAIQDGCPFDIVLMDIEMKGMDGIQAGHLLRSNVDNDSVQMIYISSHEQYHVQLFDVQPSGFIRKPFDQESFQCKLIPALQRVLAKRQQAKLNFLPIQKQGRELLIPVRDIVYLESRARKVLLVTRSEQIEYYSTLNEEEQKLHTGRFVRIHQSYIVNFYFVKEISYKKVVLVTNKELPISEKKSASVKKSYIKFRGDLLA</sequence>
<dbReference type="PANTHER" id="PTHR37299:SF1">
    <property type="entry name" value="STAGE 0 SPORULATION PROTEIN A HOMOLOG"/>
    <property type="match status" value="1"/>
</dbReference>
<dbReference type="Proteomes" id="UP000273145">
    <property type="component" value="Chromosome"/>
</dbReference>
<dbReference type="InterPro" id="IPR046947">
    <property type="entry name" value="LytR-like"/>
</dbReference>
<dbReference type="InterPro" id="IPR011006">
    <property type="entry name" value="CheY-like_superfamily"/>
</dbReference>
<dbReference type="AlphaFoldDB" id="A0A3Q8S4U4"/>
<keyword evidence="1" id="KW-0597">Phosphoprotein</keyword>
<dbReference type="OrthoDB" id="9802383at2"/>
<reference evidence="4 5" key="1">
    <citation type="submission" date="2018-11" db="EMBL/GenBank/DDBJ databases">
        <title>Genome sequencing of Paenibacillus lentus DSM25539(T).</title>
        <authorList>
            <person name="Kook J.-K."/>
            <person name="Park S.-N."/>
            <person name="Lim Y.K."/>
        </authorList>
    </citation>
    <scope>NUCLEOTIDE SEQUENCE [LARGE SCALE GENOMIC DNA]</scope>
    <source>
        <strain evidence="4 5">DSM 25539</strain>
    </source>
</reference>